<evidence type="ECO:0000313" key="1">
    <source>
        <dbReference type="EMBL" id="HIY77845.1"/>
    </source>
</evidence>
<evidence type="ECO:0000313" key="2">
    <source>
        <dbReference type="Proteomes" id="UP000824135"/>
    </source>
</evidence>
<dbReference type="InterPro" id="IPR036698">
    <property type="entry name" value="TM1070-like_sf"/>
</dbReference>
<dbReference type="Proteomes" id="UP000824135">
    <property type="component" value="Unassembled WGS sequence"/>
</dbReference>
<name>A0A9D1Z800_9FIRM</name>
<gene>
    <name evidence="1" type="ORF">H9728_02265</name>
</gene>
<comment type="caution">
    <text evidence="1">The sequence shown here is derived from an EMBL/GenBank/DDBJ whole genome shotgun (WGS) entry which is preliminary data.</text>
</comment>
<dbReference type="InterPro" id="IPR009794">
    <property type="entry name" value="ASRT"/>
</dbReference>
<dbReference type="AlphaFoldDB" id="A0A9D1Z800"/>
<reference evidence="1" key="2">
    <citation type="submission" date="2021-04" db="EMBL/GenBank/DDBJ databases">
        <authorList>
            <person name="Gilroy R."/>
        </authorList>
    </citation>
    <scope>NUCLEOTIDE SEQUENCE</scope>
    <source>
        <strain evidence="1">CHK199-9574</strain>
    </source>
</reference>
<accession>A0A9D1Z800</accession>
<dbReference type="Gene3D" id="2.60.290.11">
    <property type="entry name" value="TM1070-like"/>
    <property type="match status" value="1"/>
</dbReference>
<sequence>MKNGKKNWVFCDGDLPPAGKDASFPGHEALMITNVGKKDASIRIKVLFEDRPPYENVTLDLAAERTVCLRLDGPIGKEKYQIPHGQYALHILSDVPVCACFGRLDVRQSNMAYYSLSGYAF</sequence>
<evidence type="ECO:0008006" key="3">
    <source>
        <dbReference type="Google" id="ProtNLM"/>
    </source>
</evidence>
<protein>
    <recommendedName>
        <fullName evidence="3">Sensory rhodopsin transducer</fullName>
    </recommendedName>
</protein>
<proteinExistence type="predicted"/>
<dbReference type="EMBL" id="DXCO01000019">
    <property type="protein sequence ID" value="HIY77845.1"/>
    <property type="molecule type" value="Genomic_DNA"/>
</dbReference>
<organism evidence="1 2">
    <name type="scientific">Candidatus Borkfalkia excrementavium</name>
    <dbReference type="NCBI Taxonomy" id="2838505"/>
    <lineage>
        <taxon>Bacteria</taxon>
        <taxon>Bacillati</taxon>
        <taxon>Bacillota</taxon>
        <taxon>Clostridia</taxon>
        <taxon>Christensenellales</taxon>
        <taxon>Christensenellaceae</taxon>
        <taxon>Candidatus Borkfalkia</taxon>
    </lineage>
</organism>
<reference evidence="1" key="1">
    <citation type="journal article" date="2021" name="PeerJ">
        <title>Extensive microbial diversity within the chicken gut microbiome revealed by metagenomics and culture.</title>
        <authorList>
            <person name="Gilroy R."/>
            <person name="Ravi A."/>
            <person name="Getino M."/>
            <person name="Pursley I."/>
            <person name="Horton D.L."/>
            <person name="Alikhan N.F."/>
            <person name="Baker D."/>
            <person name="Gharbi K."/>
            <person name="Hall N."/>
            <person name="Watson M."/>
            <person name="Adriaenssens E.M."/>
            <person name="Foster-Nyarko E."/>
            <person name="Jarju S."/>
            <person name="Secka A."/>
            <person name="Antonio M."/>
            <person name="Oren A."/>
            <person name="Chaudhuri R.R."/>
            <person name="La Ragione R."/>
            <person name="Hildebrand F."/>
            <person name="Pallen M.J."/>
        </authorList>
    </citation>
    <scope>NUCLEOTIDE SEQUENCE</scope>
    <source>
        <strain evidence="1">CHK199-9574</strain>
    </source>
</reference>
<dbReference type="Pfam" id="PF07100">
    <property type="entry name" value="ASRT"/>
    <property type="match status" value="1"/>
</dbReference>
<dbReference type="SUPFAM" id="SSF89232">
    <property type="entry name" value="Hypothetical protein TM1070"/>
    <property type="match status" value="1"/>
</dbReference>